<dbReference type="EMBL" id="JAGIOD010000002">
    <property type="protein sequence ID" value="MBP2384382.1"/>
    <property type="molecule type" value="Genomic_DNA"/>
</dbReference>
<evidence type="ECO:0000313" key="7">
    <source>
        <dbReference type="Proteomes" id="UP001519290"/>
    </source>
</evidence>
<gene>
    <name evidence="6" type="ORF">JOF43_004371</name>
</gene>
<evidence type="ECO:0000256" key="4">
    <source>
        <dbReference type="ARBA" id="ARBA00023163"/>
    </source>
</evidence>
<dbReference type="PROSITE" id="PS50931">
    <property type="entry name" value="HTH_LYSR"/>
    <property type="match status" value="1"/>
</dbReference>
<comment type="similarity">
    <text evidence="1">Belongs to the LysR transcriptional regulatory family.</text>
</comment>
<dbReference type="Proteomes" id="UP001519290">
    <property type="component" value="Unassembled WGS sequence"/>
</dbReference>
<feature type="domain" description="HTH lysR-type" evidence="5">
    <location>
        <begin position="2"/>
        <end position="59"/>
    </location>
</feature>
<sequence>MIDLRRLQALVAVAEYGTVTAAAKALSFTPSAVSQQIGQLAQDLDAELLERQGRRVHLTPAAHALLAHASTIQAQWEQAKAELAATTGLVHGTLRICGVSSAIAALAAPATNQLQLQHPNLHVLLREEESAACYQLLLTDESDIALVLPTMDAPDPTDARFEQQAVLTDPQDLLVPESHALAQTGGVDLADAAEESWIVKRHDNDSYTLLSVACAAAGFTPHIAHEAKEWYAVSSLVAAGLGVCLLPRIVPLPASHPVVRVPLTGRSAPARRILTSVRRGSADHPAIAAGLSALHDVADNDRRSH</sequence>
<protein>
    <submittedName>
        <fullName evidence="6">DNA-binding transcriptional LysR family regulator</fullName>
    </submittedName>
</protein>
<dbReference type="Pfam" id="PF00126">
    <property type="entry name" value="HTH_1"/>
    <property type="match status" value="1"/>
</dbReference>
<dbReference type="PANTHER" id="PTHR30346">
    <property type="entry name" value="TRANSCRIPTIONAL DUAL REGULATOR HCAR-RELATED"/>
    <property type="match status" value="1"/>
</dbReference>
<dbReference type="SUPFAM" id="SSF46785">
    <property type="entry name" value="Winged helix' DNA-binding domain"/>
    <property type="match status" value="1"/>
</dbReference>
<evidence type="ECO:0000256" key="1">
    <source>
        <dbReference type="ARBA" id="ARBA00009437"/>
    </source>
</evidence>
<keyword evidence="4" id="KW-0804">Transcription</keyword>
<dbReference type="InterPro" id="IPR036390">
    <property type="entry name" value="WH_DNA-bd_sf"/>
</dbReference>
<dbReference type="SUPFAM" id="SSF53850">
    <property type="entry name" value="Periplasmic binding protein-like II"/>
    <property type="match status" value="1"/>
</dbReference>
<dbReference type="Gene3D" id="3.40.190.10">
    <property type="entry name" value="Periplasmic binding protein-like II"/>
    <property type="match status" value="2"/>
</dbReference>
<proteinExistence type="inferred from homology"/>
<accession>A0ABS4X7D3</accession>
<name>A0ABS4X7D3_9MICO</name>
<keyword evidence="3 6" id="KW-0238">DNA-binding</keyword>
<dbReference type="Gene3D" id="1.10.10.10">
    <property type="entry name" value="Winged helix-like DNA-binding domain superfamily/Winged helix DNA-binding domain"/>
    <property type="match status" value="1"/>
</dbReference>
<evidence type="ECO:0000256" key="2">
    <source>
        <dbReference type="ARBA" id="ARBA00023015"/>
    </source>
</evidence>
<dbReference type="Pfam" id="PF03466">
    <property type="entry name" value="LysR_substrate"/>
    <property type="match status" value="1"/>
</dbReference>
<reference evidence="6 7" key="1">
    <citation type="submission" date="2021-03" db="EMBL/GenBank/DDBJ databases">
        <title>Sequencing the genomes of 1000 actinobacteria strains.</title>
        <authorList>
            <person name="Klenk H.-P."/>
        </authorList>
    </citation>
    <scope>NUCLEOTIDE SEQUENCE [LARGE SCALE GENOMIC DNA]</scope>
    <source>
        <strain evidence="6 7">DSM 14566</strain>
    </source>
</reference>
<dbReference type="PANTHER" id="PTHR30346:SF29">
    <property type="entry name" value="LYSR SUBSTRATE-BINDING"/>
    <property type="match status" value="1"/>
</dbReference>
<keyword evidence="7" id="KW-1185">Reference proteome</keyword>
<dbReference type="RefSeq" id="WP_209905237.1">
    <property type="nucleotide sequence ID" value="NZ_BAAAJW010000013.1"/>
</dbReference>
<keyword evidence="2" id="KW-0805">Transcription regulation</keyword>
<dbReference type="CDD" id="cd08423">
    <property type="entry name" value="PBP2_LTTR_like_6"/>
    <property type="match status" value="1"/>
</dbReference>
<evidence type="ECO:0000259" key="5">
    <source>
        <dbReference type="PROSITE" id="PS50931"/>
    </source>
</evidence>
<dbReference type="InterPro" id="IPR000847">
    <property type="entry name" value="LysR_HTH_N"/>
</dbReference>
<dbReference type="InterPro" id="IPR005119">
    <property type="entry name" value="LysR_subst-bd"/>
</dbReference>
<evidence type="ECO:0000256" key="3">
    <source>
        <dbReference type="ARBA" id="ARBA00023125"/>
    </source>
</evidence>
<comment type="caution">
    <text evidence="6">The sequence shown here is derived from an EMBL/GenBank/DDBJ whole genome shotgun (WGS) entry which is preliminary data.</text>
</comment>
<dbReference type="InterPro" id="IPR036388">
    <property type="entry name" value="WH-like_DNA-bd_sf"/>
</dbReference>
<dbReference type="GO" id="GO:0003677">
    <property type="term" value="F:DNA binding"/>
    <property type="evidence" value="ECO:0007669"/>
    <property type="project" value="UniProtKB-KW"/>
</dbReference>
<evidence type="ECO:0000313" key="6">
    <source>
        <dbReference type="EMBL" id="MBP2384382.1"/>
    </source>
</evidence>
<organism evidence="6 7">
    <name type="scientific">Brachybacterium sacelli</name>
    <dbReference type="NCBI Taxonomy" id="173364"/>
    <lineage>
        <taxon>Bacteria</taxon>
        <taxon>Bacillati</taxon>
        <taxon>Actinomycetota</taxon>
        <taxon>Actinomycetes</taxon>
        <taxon>Micrococcales</taxon>
        <taxon>Dermabacteraceae</taxon>
        <taxon>Brachybacterium</taxon>
    </lineage>
</organism>